<dbReference type="GO" id="GO:0051536">
    <property type="term" value="F:iron-sulfur cluster binding"/>
    <property type="evidence" value="ECO:0007669"/>
    <property type="project" value="UniProtKB-KW"/>
</dbReference>
<dbReference type="InterPro" id="IPR051805">
    <property type="entry name" value="Dehydratase_Activator_Redct"/>
</dbReference>
<gene>
    <name evidence="7" type="ORF">TISLANDTSLP1_19460</name>
</gene>
<evidence type="ECO:0000259" key="6">
    <source>
        <dbReference type="Pfam" id="PF09989"/>
    </source>
</evidence>
<comment type="caution">
    <text evidence="7">The sequence shown here is derived from an EMBL/GenBank/DDBJ whole genome shotgun (WGS) entry which is preliminary data.</text>
</comment>
<dbReference type="EMBL" id="BSDX01000001">
    <property type="protein sequence ID" value="GLI54253.1"/>
    <property type="molecule type" value="Genomic_DNA"/>
</dbReference>
<feature type="domain" description="ATPase BadF/BadG/BcrA/BcrD type" evidence="5">
    <location>
        <begin position="318"/>
        <end position="574"/>
    </location>
</feature>
<evidence type="ECO:0000256" key="4">
    <source>
        <dbReference type="ARBA" id="ARBA00023014"/>
    </source>
</evidence>
<accession>A0A9W6GHN6</accession>
<evidence type="ECO:0000256" key="2">
    <source>
        <dbReference type="ARBA" id="ARBA00022723"/>
    </source>
</evidence>
<dbReference type="CDD" id="cd24035">
    <property type="entry name" value="ASKHA_NBD_O66634-like_rpt2"/>
    <property type="match status" value="1"/>
</dbReference>
<keyword evidence="2" id="KW-0479">Metal-binding</keyword>
<evidence type="ECO:0000313" key="7">
    <source>
        <dbReference type="EMBL" id="GLI54253.1"/>
    </source>
</evidence>
<keyword evidence="3" id="KW-0408">Iron</keyword>
<reference evidence="7" key="1">
    <citation type="submission" date="2022-12" db="EMBL/GenBank/DDBJ databases">
        <title>Reference genome sequencing for broad-spectrum identification of bacterial and archaeal isolates by mass spectrometry.</title>
        <authorList>
            <person name="Sekiguchi Y."/>
            <person name="Tourlousse D.M."/>
        </authorList>
    </citation>
    <scope>NUCLEOTIDE SEQUENCE</scope>
    <source>
        <strain evidence="7">TSL-P1</strain>
    </source>
</reference>
<name>A0A9W6GHN6_9BACT</name>
<proteinExistence type="predicted"/>
<evidence type="ECO:0000256" key="3">
    <source>
        <dbReference type="ARBA" id="ARBA00023004"/>
    </source>
</evidence>
<dbReference type="Pfam" id="PF01869">
    <property type="entry name" value="BcrAD_BadFG"/>
    <property type="match status" value="2"/>
</dbReference>
<dbReference type="NCBIfam" id="TIGR00241">
    <property type="entry name" value="CoA_E_activ"/>
    <property type="match status" value="2"/>
</dbReference>
<dbReference type="PANTHER" id="PTHR32329:SF7">
    <property type="entry name" value="ACTIVATOR OF 2-HYDROXYACYL-COA-HYDRATASE"/>
    <property type="match status" value="1"/>
</dbReference>
<evidence type="ECO:0000259" key="5">
    <source>
        <dbReference type="Pfam" id="PF01869"/>
    </source>
</evidence>
<dbReference type="Gene3D" id="3.30.420.40">
    <property type="match status" value="4"/>
</dbReference>
<dbReference type="Gene3D" id="3.40.50.11900">
    <property type="match status" value="1"/>
</dbReference>
<dbReference type="InterPro" id="IPR043129">
    <property type="entry name" value="ATPase_NBD"/>
</dbReference>
<dbReference type="PANTHER" id="PTHR32329">
    <property type="entry name" value="BIFUNCTIONAL PROTEIN [INCLUDES 2-HYDROXYACYL-COA DEHYDRATASE (N-TER) AND ITS ACTIVATOR DOMAIN (C_TERM)-RELATED"/>
    <property type="match status" value="1"/>
</dbReference>
<evidence type="ECO:0000313" key="8">
    <source>
        <dbReference type="Proteomes" id="UP001144297"/>
    </source>
</evidence>
<protein>
    <submittedName>
        <fullName evidence="7">2-hydroxyglutaryl-CoA dehydratase activator</fullName>
    </submittedName>
</protein>
<sequence>MDSDFFLGIDVGSETAKIAVVNKDCNIIEKLYLKHFGKPAEIVSHILKDIVSKYKNLKICFTGVSGRFIAKTAGAPYVNEIVSQATATSFFYPQVRTIIEIGGEDSKLIFLDKGGRIKDFSLNSICAAGTGSFLEQQAERLGLIIEEFSELATKSDKPSKIAGRCSVFAKSDMIHLQQIATPVEDIIAGLCFALARNFKATMFKGRTVEQVVAFQGGVAANKGMVKAFKKILNIDEILIPEHFEVTGAIGAAIKAQHSSVYLNEKIIDKLSSIKAEIEYGLPPLKKERFLAHPAVVQNGKNDSCQSSASSLQSDSAYLGIDVGSVSTNIVLIDEDGKLIAKKYLPTAGRPIDAVKRGFNELNEEFPKIKIKGAGVTGSGRYMIADFVGADIIKNEITAHAHGAVHYDSSIDTIFEIGGQDSKYIRLKDGKVVDFEMNKACAAGTGSFIEEQADKLGVSLEEFQRLAFASETPCRLGERCTVFMENSLVINLHKGARKEDIVAGLCYSIVENYINRVVAGKPIGKKIFFQGGVAFNKAVIAAFENFLKSKIDKECELIIPINHEVMGAIGVALLAKDFMKNGKKSKFKGFSLRNKQYTISSFECKGCPNYCEINRVKLEGEEKNLFYGGRCEKYEKQDFLSKLPDPVKLREELLWKTHKEYEKQYKDRKAPVIGIPYIFFFHDHLPFWSTLLWELGFNVRISDKTNKKIINKGVEKVLSEACFPLKVAYGHIADLVEKGIDLIFVPSFINLNLYDEYERGLACPLVQTIPYVSRKLFNEAKILIPRIDFSRGFDYLKKELFRTFKGIINIKNIDAKISIAREKQKEFVNSLQKEGLKLLETAKDKSLGQQATVVIIGRSYNSFDQAVSLDISGKLTRLDVLPIPMDMLPLDSVNIKDEWNNLYWRSGQRIIRASKFLHKLDEVYPLFITNFSCGPDSFIINYFKEEMLQKPYLILEIDEHSADAGIVTRLEAFIDSVKSREEKRSEQIFIPLSIKTSNKDLSKRTIYIPRMSDHAFALKAAFNYCGIDAEVMPPSDKESIELARKYIGGGECFPYVVTLGDMLKLVFSRDFNPEKTAFFMPSGAGPCRFGQYNVSHRRMLKKLGFDNVPVYSPQQDAQFYKDLNIAGSEFSLRAWQGIVAYGLLIKILLQTRPYEKNKGETESLYEYYLTKICDALKSRNGNIENLMNNMKKDFENIPKYKDKKPLVGIVGEIFVRSHSFSNENLIKRLESLGAEVYFTPIEEWIHYVNKMALRKALIKKDKSAIIKILINKFFQWRVEKKFSSNFKETLKFLHEPSIKELFKFASPYVPDSFEGETILSIGKSVDLIKKGVSGIINAMPFGCMPGAIVTALLRFIQRDYNIPVVSLAFDGTNSTVNELWLEAFIETIKM</sequence>
<feature type="domain" description="DUF2229" evidence="6">
    <location>
        <begin position="672"/>
        <end position="887"/>
    </location>
</feature>
<dbReference type="SUPFAM" id="SSF53067">
    <property type="entry name" value="Actin-like ATPase domain"/>
    <property type="match status" value="2"/>
</dbReference>
<comment type="cofactor">
    <cofactor evidence="1">
        <name>[4Fe-4S] cluster</name>
        <dbReference type="ChEBI" id="CHEBI:49883"/>
    </cofactor>
</comment>
<dbReference type="InterPro" id="IPR008275">
    <property type="entry name" value="CoA_E_activase_dom"/>
</dbReference>
<feature type="domain" description="ATPase BadF/BadG/BcrA/BcrD type" evidence="5">
    <location>
        <begin position="7"/>
        <end position="253"/>
    </location>
</feature>
<dbReference type="InterPro" id="IPR018709">
    <property type="entry name" value="CoA_activase_DUF2229"/>
</dbReference>
<dbReference type="Proteomes" id="UP001144297">
    <property type="component" value="Unassembled WGS sequence"/>
</dbReference>
<keyword evidence="8" id="KW-1185">Reference proteome</keyword>
<dbReference type="CDD" id="cd24034">
    <property type="entry name" value="ASKHA_NBD_O66634-like_rpt1"/>
    <property type="match status" value="1"/>
</dbReference>
<organism evidence="7 8">
    <name type="scientific">Thermodesulfovibrio yellowstonii</name>
    <dbReference type="NCBI Taxonomy" id="28262"/>
    <lineage>
        <taxon>Bacteria</taxon>
        <taxon>Pseudomonadati</taxon>
        <taxon>Nitrospirota</taxon>
        <taxon>Thermodesulfovibrionia</taxon>
        <taxon>Thermodesulfovibrionales</taxon>
        <taxon>Thermodesulfovibrionaceae</taxon>
        <taxon>Thermodesulfovibrio</taxon>
    </lineage>
</organism>
<dbReference type="Pfam" id="PF09989">
    <property type="entry name" value="DUF2229"/>
    <property type="match status" value="1"/>
</dbReference>
<keyword evidence="4" id="KW-0411">Iron-sulfur</keyword>
<dbReference type="GO" id="GO:0046872">
    <property type="term" value="F:metal ion binding"/>
    <property type="evidence" value="ECO:0007669"/>
    <property type="project" value="UniProtKB-KW"/>
</dbReference>
<evidence type="ECO:0000256" key="1">
    <source>
        <dbReference type="ARBA" id="ARBA00001966"/>
    </source>
</evidence>
<dbReference type="InterPro" id="IPR002731">
    <property type="entry name" value="ATPase_BadF"/>
</dbReference>